<dbReference type="STRING" id="100787.A0A0G4KYB7"/>
<dbReference type="EMBL" id="CVQH01005557">
    <property type="protein sequence ID" value="CRK14395.1"/>
    <property type="molecule type" value="Genomic_DNA"/>
</dbReference>
<proteinExistence type="predicted"/>
<dbReference type="Pfam" id="PF13193">
    <property type="entry name" value="AMP-binding_C"/>
    <property type="match status" value="1"/>
</dbReference>
<dbReference type="Proteomes" id="UP000044602">
    <property type="component" value="Unassembled WGS sequence"/>
</dbReference>
<dbReference type="GO" id="GO:0016405">
    <property type="term" value="F:CoA-ligase activity"/>
    <property type="evidence" value="ECO:0007669"/>
    <property type="project" value="TreeGrafter"/>
</dbReference>
<feature type="domain" description="AMP-dependent synthetase/ligase" evidence="2">
    <location>
        <begin position="59"/>
        <end position="398"/>
    </location>
</feature>
<gene>
    <name evidence="4" type="ORF">BN1708_002668</name>
</gene>
<keyword evidence="5" id="KW-1185">Reference proteome</keyword>
<reference evidence="4 5" key="1">
    <citation type="submission" date="2015-05" db="EMBL/GenBank/DDBJ databases">
        <authorList>
            <person name="Wang D.B."/>
            <person name="Wang M."/>
        </authorList>
    </citation>
    <scope>NUCLEOTIDE SEQUENCE [LARGE SCALE GENOMIC DNA]</scope>
    <source>
        <strain evidence="4">VL1</strain>
    </source>
</reference>
<dbReference type="AlphaFoldDB" id="A0A0G4KYB7"/>
<evidence type="ECO:0000259" key="3">
    <source>
        <dbReference type="Pfam" id="PF13193"/>
    </source>
</evidence>
<evidence type="ECO:0008006" key="6">
    <source>
        <dbReference type="Google" id="ProtNLM"/>
    </source>
</evidence>
<dbReference type="PANTHER" id="PTHR24096">
    <property type="entry name" value="LONG-CHAIN-FATTY-ACID--COA LIGASE"/>
    <property type="match status" value="1"/>
</dbReference>
<dbReference type="InterPro" id="IPR025110">
    <property type="entry name" value="AMP-bd_C"/>
</dbReference>
<dbReference type="CDD" id="cd05911">
    <property type="entry name" value="Firefly_Luc_like"/>
    <property type="match status" value="1"/>
</dbReference>
<evidence type="ECO:0000256" key="1">
    <source>
        <dbReference type="SAM" id="MobiDB-lite"/>
    </source>
</evidence>
<dbReference type="Gene3D" id="3.30.300.30">
    <property type="match status" value="1"/>
</dbReference>
<dbReference type="Gene3D" id="2.30.38.10">
    <property type="entry name" value="Luciferase, Domain 3"/>
    <property type="match status" value="1"/>
</dbReference>
<dbReference type="Pfam" id="PF00501">
    <property type="entry name" value="AMP-binding"/>
    <property type="match status" value="1"/>
</dbReference>
<dbReference type="SUPFAM" id="SSF56801">
    <property type="entry name" value="Acetyl-CoA synthetase-like"/>
    <property type="match status" value="1"/>
</dbReference>
<organism evidence="4 5">
    <name type="scientific">Verticillium longisporum</name>
    <name type="common">Verticillium dahliae var. longisporum</name>
    <dbReference type="NCBI Taxonomy" id="100787"/>
    <lineage>
        <taxon>Eukaryota</taxon>
        <taxon>Fungi</taxon>
        <taxon>Dikarya</taxon>
        <taxon>Ascomycota</taxon>
        <taxon>Pezizomycotina</taxon>
        <taxon>Sordariomycetes</taxon>
        <taxon>Hypocreomycetidae</taxon>
        <taxon>Glomerellales</taxon>
        <taxon>Plectosphaerellaceae</taxon>
        <taxon>Verticillium</taxon>
    </lineage>
</organism>
<dbReference type="InterPro" id="IPR000873">
    <property type="entry name" value="AMP-dep_synth/lig_dom"/>
</dbReference>
<name>A0A0G4KYB7_VERLO</name>
<dbReference type="InterPro" id="IPR045851">
    <property type="entry name" value="AMP-bd_C_sf"/>
</dbReference>
<evidence type="ECO:0000259" key="2">
    <source>
        <dbReference type="Pfam" id="PF00501"/>
    </source>
</evidence>
<evidence type="ECO:0000313" key="4">
    <source>
        <dbReference type="EMBL" id="CRK14395.1"/>
    </source>
</evidence>
<dbReference type="Gene3D" id="3.40.50.980">
    <property type="match status" value="2"/>
</dbReference>
<evidence type="ECO:0000313" key="5">
    <source>
        <dbReference type="Proteomes" id="UP000044602"/>
    </source>
</evidence>
<protein>
    <recommendedName>
        <fullName evidence="6">AMP-dependent synthetase/ligase domain-containing protein</fullName>
    </recommendedName>
</protein>
<dbReference type="PANTHER" id="PTHR24096:SF422">
    <property type="entry name" value="BCDNA.GH02901"/>
    <property type="match status" value="1"/>
</dbReference>
<dbReference type="InterPro" id="IPR020845">
    <property type="entry name" value="AMP-binding_CS"/>
</dbReference>
<feature type="region of interest" description="Disordered" evidence="1">
    <location>
        <begin position="580"/>
        <end position="634"/>
    </location>
</feature>
<dbReference type="PROSITE" id="PS00455">
    <property type="entry name" value="AMP_BINDING"/>
    <property type="match status" value="1"/>
</dbReference>
<feature type="domain" description="AMP-binding enzyme C-terminal" evidence="3">
    <location>
        <begin position="456"/>
        <end position="537"/>
    </location>
</feature>
<sequence>MVFTSPAWVPQLPIDPPDSITIDEFMNTEKYGRYAGAKQRVDHLSRAIGKKLDFTPNEGTEWDKVVALFSLNTIDYVPLTHAVHRLGGAVTPASAAYSAPELEHQLRSSGAQALFTCEPLLETALKAAKGAGIPNERIFILATPGSTARLPFATLDELVEEGKKLPAVEPLRWTKGQGARQVAYLCYSSGTSGLPKAVMISHFNVIANILQYTTYDSVARKKLNIETQVDLGLLPFSHIYGLIIITHSNSYRGDEVIVLPKFDIKTFLSAVQQYKIAQLYVVPPIVIQIIRNQQLCSQYDLSSVRYLYAGAAPLGSETIDEVTKQYPAWHVGQGYGMTETCTVVSTTSEHDIDQGSSGSLVPACRAKIVDPTTGREVTAYDTPGELLVQAPSVVLGYLNNEKATAETFVWLDDGRWIRTGDEVLVRRAASGNEHLVIVDRIKELIKVKGHQVAPAELEAHLLAHEFVSDCAVIQVPDDRAGEVPKAYVVKTKRADGRSDEDVARAIAKHVEDHKARHKWLKGGVEFIEIIPKSPSGKILRRLLRDKEKADRKAQGAKLMLNVRSLLAALTLLLLVVNAAPSPKPQNRRPGGNGNGNGNGRGNGNGGGNGRGNRQTAQQQAARVPQGISEATDGSTILDMTAEVNGLPLRFRVSMPADQFVADSPVNTANPVAGAAQTPGAAGTMGLNAVTDLVTQTLPQVVAFNASNVFLTGVSGGSLLLSGFVMPAHMDAFGATGVMLNCGAMPPQVAVTDASAAALTGARVHFQTTTQELDLLQGAIPAGIQAYEDVLQTQGLSADQINALQTVDGTPDGGHCAFDGQDFVSGVQLMADNYASVMQAGGSGEVAGIGNVKTGVVGNENVQFTGANRRSMVG</sequence>
<feature type="compositionally biased region" description="Gly residues" evidence="1">
    <location>
        <begin position="590"/>
        <end position="610"/>
    </location>
</feature>
<accession>A0A0G4KYB7</accession>